<dbReference type="Gene3D" id="3.90.640.70">
    <property type="match status" value="2"/>
</dbReference>
<sequence>MQELVQFMEKQKWEYCSPFQQSADALCKFKKKGHIARYDEKSQAWMCYDIRDLLYEQSGNCFDNCGARTKCVGGPHEGEQRGIPVDEKDKLDEALAAIQPCDAEHLCIPSTKNPPLCERKHQAIAVQQLSKQQAEMDHMCQKEVDQRCRLGTFATDCFKLWLARKDVGAAEDESELHWRCYSEEALDFRKVSTCTDGCSKEIPCRGAPESSSEGVLELPGLADVAGDETFCPPAQKAGNDYCGKKHGSMEWVARQSVETYKWS</sequence>
<dbReference type="VEuPathDB" id="ToxoDB:CSUI_004364"/>
<comment type="caution">
    <text evidence="1">The sequence shown here is derived from an EMBL/GenBank/DDBJ whole genome shotgun (WGS) entry which is preliminary data.</text>
</comment>
<dbReference type="Pfam" id="PF10564">
    <property type="entry name" value="MAR_sialic_bdg"/>
    <property type="match status" value="2"/>
</dbReference>
<reference evidence="1 2" key="1">
    <citation type="journal article" date="2017" name="Int. J. Parasitol.">
        <title>The genome of the protozoan parasite Cystoisospora suis and a reverse vaccinology approach to identify vaccine candidates.</title>
        <authorList>
            <person name="Palmieri N."/>
            <person name="Shrestha A."/>
            <person name="Ruttkowski B."/>
            <person name="Beck T."/>
            <person name="Vogl C."/>
            <person name="Tomley F."/>
            <person name="Blake D.P."/>
            <person name="Joachim A."/>
        </authorList>
    </citation>
    <scope>NUCLEOTIDE SEQUENCE [LARGE SCALE GENOMIC DNA]</scope>
    <source>
        <strain evidence="1 2">Wien I</strain>
    </source>
</reference>
<accession>A0A2C6L1G2</accession>
<dbReference type="GeneID" id="94427767"/>
<dbReference type="InterPro" id="IPR019562">
    <property type="entry name" value="Micronemal-adhesive-rpt_sia-bd"/>
</dbReference>
<gene>
    <name evidence="1" type="ORF">CSUI_004364</name>
</gene>
<dbReference type="RefSeq" id="XP_067923474.1">
    <property type="nucleotide sequence ID" value="XM_068064556.1"/>
</dbReference>
<dbReference type="Proteomes" id="UP000221165">
    <property type="component" value="Unassembled WGS sequence"/>
</dbReference>
<protein>
    <submittedName>
        <fullName evidence="1">Microneme protein</fullName>
    </submittedName>
</protein>
<evidence type="ECO:0000313" key="2">
    <source>
        <dbReference type="Proteomes" id="UP000221165"/>
    </source>
</evidence>
<name>A0A2C6L1G2_9APIC</name>
<evidence type="ECO:0000313" key="1">
    <source>
        <dbReference type="EMBL" id="PHJ21794.1"/>
    </source>
</evidence>
<dbReference type="EMBL" id="MIGC01002018">
    <property type="protein sequence ID" value="PHJ21794.1"/>
    <property type="molecule type" value="Genomic_DNA"/>
</dbReference>
<proteinExistence type="predicted"/>
<keyword evidence="2" id="KW-1185">Reference proteome</keyword>
<organism evidence="1 2">
    <name type="scientific">Cystoisospora suis</name>
    <dbReference type="NCBI Taxonomy" id="483139"/>
    <lineage>
        <taxon>Eukaryota</taxon>
        <taxon>Sar</taxon>
        <taxon>Alveolata</taxon>
        <taxon>Apicomplexa</taxon>
        <taxon>Conoidasida</taxon>
        <taxon>Coccidia</taxon>
        <taxon>Eucoccidiorida</taxon>
        <taxon>Eimeriorina</taxon>
        <taxon>Sarcocystidae</taxon>
        <taxon>Cystoisospora</taxon>
    </lineage>
</organism>
<dbReference type="AlphaFoldDB" id="A0A2C6L1G2"/>